<keyword evidence="3" id="KW-0677">Repeat</keyword>
<feature type="domain" description="PH" evidence="6">
    <location>
        <begin position="177"/>
        <end position="272"/>
    </location>
</feature>
<dbReference type="EMBL" id="JAROKS010000024">
    <property type="protein sequence ID" value="KAK1787122.1"/>
    <property type="molecule type" value="Genomic_DNA"/>
</dbReference>
<evidence type="ECO:0000256" key="2">
    <source>
        <dbReference type="ARBA" id="ARBA00022490"/>
    </source>
</evidence>
<reference evidence="7" key="1">
    <citation type="submission" date="2023-03" db="EMBL/GenBank/DDBJ databases">
        <title>Electrophorus voltai genome.</title>
        <authorList>
            <person name="Bian C."/>
        </authorList>
    </citation>
    <scope>NUCLEOTIDE SEQUENCE</scope>
    <source>
        <strain evidence="7">CB-2022</strain>
        <tissue evidence="7">Muscle</tissue>
    </source>
</reference>
<dbReference type="PANTHER" id="PTHR14338">
    <property type="entry name" value="ACTIN FILAMENT-ASSOCIATED PROTEIN 1 FAMILY MEMBER"/>
    <property type="match status" value="1"/>
</dbReference>
<feature type="region of interest" description="Disordered" evidence="5">
    <location>
        <begin position="467"/>
        <end position="495"/>
    </location>
</feature>
<feature type="region of interest" description="Disordered" evidence="5">
    <location>
        <begin position="127"/>
        <end position="150"/>
    </location>
</feature>
<proteinExistence type="predicted"/>
<dbReference type="InterPro" id="IPR011993">
    <property type="entry name" value="PH-like_dom_sf"/>
</dbReference>
<accession>A0AAD8YTQ9</accession>
<evidence type="ECO:0000256" key="4">
    <source>
        <dbReference type="ARBA" id="ARBA00023054"/>
    </source>
</evidence>
<evidence type="ECO:0000256" key="3">
    <source>
        <dbReference type="ARBA" id="ARBA00022737"/>
    </source>
</evidence>
<dbReference type="Pfam" id="PF00169">
    <property type="entry name" value="PH"/>
    <property type="match status" value="1"/>
</dbReference>
<dbReference type="PANTHER" id="PTHR14338:SF9">
    <property type="entry name" value="ACTIN FILAMENT-ASSOCIATED PROTEIN 1-LIKE 2"/>
    <property type="match status" value="1"/>
</dbReference>
<organism evidence="7 8">
    <name type="scientific">Electrophorus voltai</name>
    <dbReference type="NCBI Taxonomy" id="2609070"/>
    <lineage>
        <taxon>Eukaryota</taxon>
        <taxon>Metazoa</taxon>
        <taxon>Chordata</taxon>
        <taxon>Craniata</taxon>
        <taxon>Vertebrata</taxon>
        <taxon>Euteleostomi</taxon>
        <taxon>Actinopterygii</taxon>
        <taxon>Neopterygii</taxon>
        <taxon>Teleostei</taxon>
        <taxon>Ostariophysi</taxon>
        <taxon>Gymnotiformes</taxon>
        <taxon>Gymnotoidei</taxon>
        <taxon>Gymnotidae</taxon>
        <taxon>Electrophorus</taxon>
    </lineage>
</organism>
<dbReference type="GO" id="GO:0017124">
    <property type="term" value="F:SH3 domain binding"/>
    <property type="evidence" value="ECO:0007669"/>
    <property type="project" value="TreeGrafter"/>
</dbReference>
<dbReference type="SUPFAM" id="SSF50729">
    <property type="entry name" value="PH domain-like"/>
    <property type="match status" value="2"/>
</dbReference>
<dbReference type="SMART" id="SM00233">
    <property type="entry name" value="PH"/>
    <property type="match status" value="2"/>
</dbReference>
<dbReference type="PROSITE" id="PS50003">
    <property type="entry name" value="PH_DOMAIN"/>
    <property type="match status" value="2"/>
</dbReference>
<evidence type="ECO:0000313" key="8">
    <source>
        <dbReference type="Proteomes" id="UP001239994"/>
    </source>
</evidence>
<gene>
    <name evidence="7" type="ORF">P4O66_017502</name>
</gene>
<dbReference type="GO" id="GO:0005829">
    <property type="term" value="C:cytosol"/>
    <property type="evidence" value="ECO:0007669"/>
    <property type="project" value="TreeGrafter"/>
</dbReference>
<evidence type="ECO:0000256" key="5">
    <source>
        <dbReference type="SAM" id="MobiDB-lite"/>
    </source>
</evidence>
<dbReference type="Proteomes" id="UP001239994">
    <property type="component" value="Unassembled WGS sequence"/>
</dbReference>
<dbReference type="InterPro" id="IPR030113">
    <property type="entry name" value="AFAP"/>
</dbReference>
<comment type="subcellular location">
    <subcellularLocation>
        <location evidence="1">Cytoplasm</location>
    </subcellularLocation>
</comment>
<dbReference type="Gene3D" id="2.30.29.30">
    <property type="entry name" value="Pleckstrin-homology domain (PH domain)/Phosphotyrosine-binding domain (PTB)"/>
    <property type="match status" value="2"/>
</dbReference>
<evidence type="ECO:0000256" key="1">
    <source>
        <dbReference type="ARBA" id="ARBA00004496"/>
    </source>
</evidence>
<keyword evidence="4" id="KW-0175">Coiled coil</keyword>
<name>A0AAD8YTQ9_9TELE</name>
<dbReference type="InterPro" id="IPR001849">
    <property type="entry name" value="PH_domain"/>
</dbReference>
<comment type="caution">
    <text evidence="7">The sequence shown here is derived from an EMBL/GenBank/DDBJ whole genome shotgun (WGS) entry which is preliminary data.</text>
</comment>
<evidence type="ECO:0000259" key="6">
    <source>
        <dbReference type="PROSITE" id="PS50003"/>
    </source>
</evidence>
<dbReference type="AlphaFoldDB" id="A0AAD8YTQ9"/>
<keyword evidence="2" id="KW-0963">Cytoplasm</keyword>
<feature type="domain" description="PH" evidence="6">
    <location>
        <begin position="323"/>
        <end position="417"/>
    </location>
</feature>
<feature type="compositionally biased region" description="Polar residues" evidence="5">
    <location>
        <begin position="468"/>
        <end position="489"/>
    </location>
</feature>
<sequence>MCLNVFGSTVLARLVSDLQAFLQVLDGENLSYIAQAQKKSIYELLSKVQDLKDAPVEDAEYMIMNCSSGGPSSEPRLSSALEADTPGHPFSCTSAGWLQDKSVGPDVTLHASEVEEDDDCYEEAEPFIPVSQPTDKPDSDSSHYESYGEDEDEDFVKDRAHYIQWSASQPSLRPSSESRVCGYLWRKKWLGQWTRQLFVIKHNCLLCFKCAKDLHPLLELKLSGCQVMYKSTPGKRMQSELKVVCGSDTLILGFQSCSQAEDWRKVIEEVSSSSYYEPESHSSSLKSERLECSRSSAALYTDSDEETLPGLHSAVSSLEINKEQIRAGYLSVLMSYQWQTLWCRVEAGLLKMFRDPSSDLSPQYTVQLQGSEIQPGPDTAHAYRITILQHGDQVAVLEVGCSDDKENWVHLLQDGSTNQNTEPLSGLKVRRFPKSNTYIDDPFQQLCGGVHSQPIYSNASILEHMFQKSPTGGNTDSPSDPANYSNNDLLHQLGE</sequence>
<protein>
    <recommendedName>
        <fullName evidence="6">PH domain-containing protein</fullName>
    </recommendedName>
</protein>
<evidence type="ECO:0000313" key="7">
    <source>
        <dbReference type="EMBL" id="KAK1787122.1"/>
    </source>
</evidence>
<keyword evidence="8" id="KW-1185">Reference proteome</keyword>